<feature type="compositionally biased region" description="Basic and acidic residues" evidence="5">
    <location>
        <begin position="534"/>
        <end position="552"/>
    </location>
</feature>
<dbReference type="InterPro" id="IPR027417">
    <property type="entry name" value="P-loop_NTPase"/>
</dbReference>
<evidence type="ECO:0000256" key="4">
    <source>
        <dbReference type="SAM" id="Coils"/>
    </source>
</evidence>
<dbReference type="Pfam" id="PF00005">
    <property type="entry name" value="ABC_tran"/>
    <property type="match status" value="2"/>
</dbReference>
<keyword evidence="4" id="KW-0175">Coiled coil</keyword>
<feature type="region of interest" description="Disordered" evidence="5">
    <location>
        <begin position="524"/>
        <end position="552"/>
    </location>
</feature>
<evidence type="ECO:0000259" key="6">
    <source>
        <dbReference type="PROSITE" id="PS50893"/>
    </source>
</evidence>
<dbReference type="InterPro" id="IPR003439">
    <property type="entry name" value="ABC_transporter-like_ATP-bd"/>
</dbReference>
<dbReference type="InterPro" id="IPR003593">
    <property type="entry name" value="AAA+_ATPase"/>
</dbReference>
<protein>
    <submittedName>
        <fullName evidence="7">ATP-binding cassette domain-containing protein</fullName>
    </submittedName>
</protein>
<organism evidence="7 8">
    <name type="scientific">Alteromonas gilva</name>
    <dbReference type="NCBI Taxonomy" id="2987522"/>
    <lineage>
        <taxon>Bacteria</taxon>
        <taxon>Pseudomonadati</taxon>
        <taxon>Pseudomonadota</taxon>
        <taxon>Gammaproteobacteria</taxon>
        <taxon>Alteromonadales</taxon>
        <taxon>Alteromonadaceae</taxon>
        <taxon>Alteromonas/Salinimonas group</taxon>
        <taxon>Alteromonas</taxon>
    </lineage>
</organism>
<dbReference type="RefSeq" id="WP_273637690.1">
    <property type="nucleotide sequence ID" value="NZ_JAQQXP010000001.1"/>
</dbReference>
<dbReference type="Gene3D" id="3.40.50.300">
    <property type="entry name" value="P-loop containing nucleotide triphosphate hydrolases"/>
    <property type="match status" value="2"/>
</dbReference>
<accession>A0ABT5KX40</accession>
<dbReference type="EMBL" id="JAQQXP010000001">
    <property type="protein sequence ID" value="MDC8829325.1"/>
    <property type="molecule type" value="Genomic_DNA"/>
</dbReference>
<evidence type="ECO:0000256" key="3">
    <source>
        <dbReference type="ARBA" id="ARBA00022840"/>
    </source>
</evidence>
<dbReference type="CDD" id="cd03221">
    <property type="entry name" value="ABCF_EF-3"/>
    <property type="match status" value="2"/>
</dbReference>
<keyword evidence="8" id="KW-1185">Reference proteome</keyword>
<evidence type="ECO:0000313" key="8">
    <source>
        <dbReference type="Proteomes" id="UP001218788"/>
    </source>
</evidence>
<dbReference type="PANTHER" id="PTHR19211">
    <property type="entry name" value="ATP-BINDING TRANSPORT PROTEIN-RELATED"/>
    <property type="match status" value="1"/>
</dbReference>
<comment type="caution">
    <text evidence="7">The sequence shown here is derived from an EMBL/GenBank/DDBJ whole genome shotgun (WGS) entry which is preliminary data.</text>
</comment>
<evidence type="ECO:0000256" key="1">
    <source>
        <dbReference type="ARBA" id="ARBA00022737"/>
    </source>
</evidence>
<evidence type="ECO:0000256" key="2">
    <source>
        <dbReference type="ARBA" id="ARBA00022741"/>
    </source>
</evidence>
<dbReference type="PANTHER" id="PTHR19211:SF14">
    <property type="entry name" value="ATP-BINDING CASSETTE SUB-FAMILY F MEMBER 1"/>
    <property type="match status" value="1"/>
</dbReference>
<keyword evidence="2" id="KW-0547">Nucleotide-binding</keyword>
<sequence>MIQLSDVTLMRGSKVLLDGASAQVFPGHKVALIGSNGCGKSTLFALLRGELSVDAGDCSLPADWRIVSVAQETPAVNRSAIDYVIDGDKHLRRLQQQLADAEQAHNGEAIGKYHDLLAQAGAYDVEPRAATILAGLGFTNEQLTAPVTDFSGGWRMRLNLAQALLCPSDLLLLDEPTNHLDLDAVIWLERWLQRYQGTLLLISHDKAFIDSCVAQIISVEQQKLIAYTGNYSSYETQRAERLRLQDIEYSKQQDKIAHLESFINRFKAKASKAKQAQSRIKQLEKMETLLPAHHASQFSFAFKPPSALPNPLIQMEKVMLGYGEHIVLQQVKLNLVPGSRIGLLGRNGQGKSTLIKLLAGVHAPKAGVFNTAKGLNVGYFAQHQLETLDPSASALLHLQRLDSKATEQQLRDFLGGFGFHGDEATGPVAPMSGGEKARLVLALIVYQKPNMLLLDEPTNHLDLEMRHALNIALQGFEGAMVLVSHDRYLLSAVCEEFYLVDSGDVAPFSGDLEDYRDWILGQQQSDKASATAPVDDKPKVDRKAEKRREAEFRQSTAPLRKQIQEAEKAMEKLNTALADVENELARTELYEADKKAQLMSYLDKQASLKSQIEIEEMQWLEAQEALEEAKTRYAITA</sequence>
<dbReference type="PROSITE" id="PS00211">
    <property type="entry name" value="ABC_TRANSPORTER_1"/>
    <property type="match status" value="2"/>
</dbReference>
<proteinExistence type="predicted"/>
<evidence type="ECO:0000313" key="7">
    <source>
        <dbReference type="EMBL" id="MDC8829325.1"/>
    </source>
</evidence>
<dbReference type="SMART" id="SM00382">
    <property type="entry name" value="AAA"/>
    <property type="match status" value="2"/>
</dbReference>
<dbReference type="InterPro" id="IPR032781">
    <property type="entry name" value="ABC_tran_Xtn"/>
</dbReference>
<keyword evidence="3 7" id="KW-0067">ATP-binding</keyword>
<feature type="coiled-coil region" evidence="4">
    <location>
        <begin position="559"/>
        <end position="590"/>
    </location>
</feature>
<dbReference type="PROSITE" id="PS50893">
    <property type="entry name" value="ABC_TRANSPORTER_2"/>
    <property type="match status" value="2"/>
</dbReference>
<feature type="domain" description="ABC transporter" evidence="6">
    <location>
        <begin position="313"/>
        <end position="527"/>
    </location>
</feature>
<dbReference type="Pfam" id="PF12848">
    <property type="entry name" value="ABC_tran_Xtn"/>
    <property type="match status" value="1"/>
</dbReference>
<name>A0ABT5KX40_9ALTE</name>
<evidence type="ECO:0000256" key="5">
    <source>
        <dbReference type="SAM" id="MobiDB-lite"/>
    </source>
</evidence>
<feature type="domain" description="ABC transporter" evidence="6">
    <location>
        <begin position="2"/>
        <end position="246"/>
    </location>
</feature>
<dbReference type="SUPFAM" id="SSF52540">
    <property type="entry name" value="P-loop containing nucleoside triphosphate hydrolases"/>
    <property type="match status" value="2"/>
</dbReference>
<gene>
    <name evidence="7" type="ORF">OIK42_00995</name>
</gene>
<reference evidence="7 8" key="1">
    <citation type="submission" date="2022-10" db="EMBL/GenBank/DDBJ databases">
        <title>Alteromonas sp. chi3 Genome sequencing.</title>
        <authorList>
            <person name="Park S."/>
        </authorList>
    </citation>
    <scope>NUCLEOTIDE SEQUENCE [LARGE SCALE GENOMIC DNA]</scope>
    <source>
        <strain evidence="8">chi3</strain>
    </source>
</reference>
<dbReference type="InterPro" id="IPR017871">
    <property type="entry name" value="ABC_transporter-like_CS"/>
</dbReference>
<dbReference type="GO" id="GO:0005524">
    <property type="term" value="F:ATP binding"/>
    <property type="evidence" value="ECO:0007669"/>
    <property type="project" value="UniProtKB-KW"/>
</dbReference>
<dbReference type="InterPro" id="IPR050611">
    <property type="entry name" value="ABCF"/>
</dbReference>
<dbReference type="Proteomes" id="UP001218788">
    <property type="component" value="Unassembled WGS sequence"/>
</dbReference>
<keyword evidence="1" id="KW-0677">Repeat</keyword>